<dbReference type="RefSeq" id="WP_125095616.1">
    <property type="nucleotide sequence ID" value="NZ_RRUE01000002.1"/>
</dbReference>
<keyword evidence="3" id="KW-1185">Reference proteome</keyword>
<evidence type="ECO:0000256" key="1">
    <source>
        <dbReference type="SAM" id="MobiDB-lite"/>
    </source>
</evidence>
<evidence type="ECO:0000313" key="3">
    <source>
        <dbReference type="Proteomes" id="UP000270261"/>
    </source>
</evidence>
<accession>A0A426FKW7</accession>
<dbReference type="Proteomes" id="UP000270261">
    <property type="component" value="Unassembled WGS sequence"/>
</dbReference>
<dbReference type="EMBL" id="RRUE01000002">
    <property type="protein sequence ID" value="RRN43404.1"/>
    <property type="molecule type" value="Genomic_DNA"/>
</dbReference>
<evidence type="ECO:0000313" key="2">
    <source>
        <dbReference type="EMBL" id="RRN43404.1"/>
    </source>
</evidence>
<comment type="caution">
    <text evidence="2">The sequence shown here is derived from an EMBL/GenBank/DDBJ whole genome shotgun (WGS) entry which is preliminary data.</text>
</comment>
<name>A0A426FKW7_9BURK</name>
<gene>
    <name evidence="2" type="ORF">EHV23_07995</name>
</gene>
<reference evidence="2 3" key="1">
    <citation type="submission" date="2018-11" db="EMBL/GenBank/DDBJ databases">
        <title>Genome sequencing of Lautropia sp. KCOM 2505 (= ChDC F240).</title>
        <authorList>
            <person name="Kook J.-K."/>
            <person name="Park S.-N."/>
            <person name="Lim Y.K."/>
        </authorList>
    </citation>
    <scope>NUCLEOTIDE SEQUENCE [LARGE SCALE GENOMIC DNA]</scope>
    <source>
        <strain evidence="2 3">KCOM 2505</strain>
    </source>
</reference>
<dbReference type="AlphaFoldDB" id="A0A426FKW7"/>
<feature type="compositionally biased region" description="Low complexity" evidence="1">
    <location>
        <begin position="33"/>
        <end position="49"/>
    </location>
</feature>
<proteinExistence type="predicted"/>
<protein>
    <recommendedName>
        <fullName evidence="4">Rpn family recombination-promoting nuclease/putative transposase</fullName>
    </recommendedName>
</protein>
<organism evidence="2 3">
    <name type="scientific">Lautropia dentalis</name>
    <dbReference type="NCBI Taxonomy" id="2490857"/>
    <lineage>
        <taxon>Bacteria</taxon>
        <taxon>Pseudomonadati</taxon>
        <taxon>Pseudomonadota</taxon>
        <taxon>Betaproteobacteria</taxon>
        <taxon>Burkholderiales</taxon>
        <taxon>Burkholderiaceae</taxon>
        <taxon>Lautropia</taxon>
    </lineage>
</organism>
<feature type="region of interest" description="Disordered" evidence="1">
    <location>
        <begin position="1"/>
        <end position="49"/>
    </location>
</feature>
<evidence type="ECO:0008006" key="4">
    <source>
        <dbReference type="Google" id="ProtNLM"/>
    </source>
</evidence>
<sequence length="329" mass="36087">MSAGHDSDKTPNPQAPPDPIPEGTGQAPPNPDAPGRTPSAPAPASAPARTPAVDHDWVFKNLVQDYPQAALAFFAAGEKIGLDDDIEITFLGQEPLEEQMTEGKQILDMPMRVRWRDGSREDLVILLEEETIPSRFNPERLLSYTVRVMRREGTRRALPIVICLKRGKMEAQLSLGGDHLYPLQFRIPHWHLASMDAAAYAESPNILARIMTVMMCYPHTPEARVRVYGQAWKGILALEPDPDRQLERVMDSFVPALASNPCADKAHCAGKAGRLAKQGNAGSARIWGQPGGKPPLGAHDCVGSALKPSRILRPCRLVLHAQRGFRGDE</sequence>